<dbReference type="InterPro" id="IPR004158">
    <property type="entry name" value="DUF247_pln"/>
</dbReference>
<dbReference type="Proteomes" id="UP001177140">
    <property type="component" value="Unassembled WGS sequence"/>
</dbReference>
<sequence>MDEEDEVSLLMNNWAIDVDVLNRGWKAQWNKPCIYKLPAPTTGGGSFQYADTNKKSAAYLPSVKGDHLTKMDPHKHRVLGHFLRRYNNIPLQKLVDSLTTTSCRWQQVDPADGAMDPKALPVHIQKEVSPVLQHLMDAYDSLEDKWLRDTDGFLRLMILDGCFMLEILQWSSSVSDDRKALSSGSAALTGSVDDYSYADNDPIFSRHGKLYVMSHIRRDMLMLENQLPMLLLKTLLGAVLPSESKERIEEHLNTIILNFCRGITKRNMGPCLHVLDLYRKSLLSNNLPKDSPSPVQNKNESERCVRSKAKGPATIFGHTTSTDQKNSNAGGSEDIIRSAMNLHESGIKFKKSNESCQLTDIWFKGHVLKLPLMVIDDTTESTLLNLMAFERFHVGTGNEITSYVCFMDNIIDSSDDVKILRSSGVLHNSIGSNKAVAKLFNEMTKDVTPDPESRLEKIVQKQLDEYCRSQWHEWRANLSHTYFKNPWAVLSLLAAVLLLALTITQTFYTIYPYYKPRGK</sequence>
<feature type="region of interest" description="Disordered" evidence="1">
    <location>
        <begin position="288"/>
        <end position="308"/>
    </location>
</feature>
<evidence type="ECO:0000313" key="3">
    <source>
        <dbReference type="EMBL" id="MCL7027179.1"/>
    </source>
</evidence>
<feature type="compositionally biased region" description="Polar residues" evidence="1">
    <location>
        <begin position="288"/>
        <end position="298"/>
    </location>
</feature>
<dbReference type="Pfam" id="PF03140">
    <property type="entry name" value="DUF247"/>
    <property type="match status" value="1"/>
</dbReference>
<keyword evidence="2" id="KW-0812">Transmembrane</keyword>
<evidence type="ECO:0000256" key="2">
    <source>
        <dbReference type="SAM" id="Phobius"/>
    </source>
</evidence>
<gene>
    <name evidence="3" type="ORF">MKW94_012509</name>
</gene>
<accession>A0AA41S0Y7</accession>
<name>A0AA41S0Y7_PAPNU</name>
<keyword evidence="2" id="KW-1133">Transmembrane helix</keyword>
<proteinExistence type="predicted"/>
<organism evidence="3 4">
    <name type="scientific">Papaver nudicaule</name>
    <name type="common">Iceland poppy</name>
    <dbReference type="NCBI Taxonomy" id="74823"/>
    <lineage>
        <taxon>Eukaryota</taxon>
        <taxon>Viridiplantae</taxon>
        <taxon>Streptophyta</taxon>
        <taxon>Embryophyta</taxon>
        <taxon>Tracheophyta</taxon>
        <taxon>Spermatophyta</taxon>
        <taxon>Magnoliopsida</taxon>
        <taxon>Ranunculales</taxon>
        <taxon>Papaveraceae</taxon>
        <taxon>Papaveroideae</taxon>
        <taxon>Papaver</taxon>
    </lineage>
</organism>
<comment type="caution">
    <text evidence="3">The sequence shown here is derived from an EMBL/GenBank/DDBJ whole genome shotgun (WGS) entry which is preliminary data.</text>
</comment>
<dbReference type="PANTHER" id="PTHR31170">
    <property type="entry name" value="BNAC04G53230D PROTEIN"/>
    <property type="match status" value="1"/>
</dbReference>
<keyword evidence="2" id="KW-0472">Membrane</keyword>
<reference evidence="3" key="1">
    <citation type="submission" date="2022-03" db="EMBL/GenBank/DDBJ databases">
        <title>A functionally conserved STORR gene fusion in Papaver species that diverged 16.8 million years ago.</title>
        <authorList>
            <person name="Catania T."/>
        </authorList>
    </citation>
    <scope>NUCLEOTIDE SEQUENCE</scope>
    <source>
        <strain evidence="3">S-191538</strain>
    </source>
</reference>
<evidence type="ECO:0000313" key="4">
    <source>
        <dbReference type="Proteomes" id="UP001177140"/>
    </source>
</evidence>
<dbReference type="AlphaFoldDB" id="A0AA41S0Y7"/>
<dbReference type="EMBL" id="JAJJMA010065314">
    <property type="protein sequence ID" value="MCL7027179.1"/>
    <property type="molecule type" value="Genomic_DNA"/>
</dbReference>
<evidence type="ECO:0000256" key="1">
    <source>
        <dbReference type="SAM" id="MobiDB-lite"/>
    </source>
</evidence>
<protein>
    <submittedName>
        <fullName evidence="3">Uncharacterized protein</fullName>
    </submittedName>
</protein>
<dbReference type="PANTHER" id="PTHR31170:SF18">
    <property type="entry name" value="(WILD MALAYSIAN BANANA) HYPOTHETICAL PROTEIN"/>
    <property type="match status" value="1"/>
</dbReference>
<feature type="transmembrane region" description="Helical" evidence="2">
    <location>
        <begin position="487"/>
        <end position="511"/>
    </location>
</feature>
<keyword evidence="4" id="KW-1185">Reference proteome</keyword>